<dbReference type="Proteomes" id="UP001233172">
    <property type="component" value="Unassembled WGS sequence"/>
</dbReference>
<evidence type="ECO:0000313" key="1">
    <source>
        <dbReference type="EMBL" id="KAK0039706.1"/>
    </source>
</evidence>
<reference evidence="1" key="1">
    <citation type="journal article" date="2023" name="PLoS Negl. Trop. Dis.">
        <title>A genome sequence for Biomphalaria pfeifferi, the major vector snail for the human-infecting parasite Schistosoma mansoni.</title>
        <authorList>
            <person name="Bu L."/>
            <person name="Lu L."/>
            <person name="Laidemitt M.R."/>
            <person name="Zhang S.M."/>
            <person name="Mutuku M."/>
            <person name="Mkoji G."/>
            <person name="Steinauer M."/>
            <person name="Loker E.S."/>
        </authorList>
    </citation>
    <scope>NUCLEOTIDE SEQUENCE</scope>
    <source>
        <strain evidence="1">KasaAsao</strain>
    </source>
</reference>
<gene>
    <name evidence="1" type="ORF">Bpfe_030868</name>
</gene>
<protein>
    <submittedName>
        <fullName evidence="1">Uncharacterized protein</fullName>
    </submittedName>
</protein>
<proteinExistence type="predicted"/>
<evidence type="ECO:0000313" key="2">
    <source>
        <dbReference type="Proteomes" id="UP001233172"/>
    </source>
</evidence>
<keyword evidence="2" id="KW-1185">Reference proteome</keyword>
<comment type="caution">
    <text evidence="1">The sequence shown here is derived from an EMBL/GenBank/DDBJ whole genome shotgun (WGS) entry which is preliminary data.</text>
</comment>
<organism evidence="1 2">
    <name type="scientific">Biomphalaria pfeifferi</name>
    <name type="common">Bloodfluke planorb</name>
    <name type="synonym">Freshwater snail</name>
    <dbReference type="NCBI Taxonomy" id="112525"/>
    <lineage>
        <taxon>Eukaryota</taxon>
        <taxon>Metazoa</taxon>
        <taxon>Spiralia</taxon>
        <taxon>Lophotrochozoa</taxon>
        <taxon>Mollusca</taxon>
        <taxon>Gastropoda</taxon>
        <taxon>Heterobranchia</taxon>
        <taxon>Euthyneura</taxon>
        <taxon>Panpulmonata</taxon>
        <taxon>Hygrophila</taxon>
        <taxon>Lymnaeoidea</taxon>
        <taxon>Planorbidae</taxon>
        <taxon>Biomphalaria</taxon>
    </lineage>
</organism>
<reference evidence="1" key="2">
    <citation type="submission" date="2023-04" db="EMBL/GenBank/DDBJ databases">
        <authorList>
            <person name="Bu L."/>
            <person name="Lu L."/>
            <person name="Laidemitt M.R."/>
            <person name="Zhang S.M."/>
            <person name="Mutuku M."/>
            <person name="Mkoji G."/>
            <person name="Steinauer M."/>
            <person name="Loker E.S."/>
        </authorList>
    </citation>
    <scope>NUCLEOTIDE SEQUENCE</scope>
    <source>
        <strain evidence="1">KasaAsao</strain>
        <tissue evidence="1">Whole Snail</tissue>
    </source>
</reference>
<dbReference type="EMBL" id="JASAOG010000418">
    <property type="protein sequence ID" value="KAK0039706.1"/>
    <property type="molecule type" value="Genomic_DNA"/>
</dbReference>
<name>A0AAD8ANV7_BIOPF</name>
<sequence>MSSPVSLHPPLRAVQPISDTGHYSALVKRALQTKEDQIELGWPGASNDDLIDKVQRCPERRGSIVDPFSSCPEPYMSQFISINIYLVDRYHCWTTINSGQPSTLDYHQLWTTINSGLPSTLDYHQLWTTINSGQPSTLDYYQLWTTINSGQPSTLDYHQLWTTIKS</sequence>
<dbReference type="AlphaFoldDB" id="A0AAD8ANV7"/>
<accession>A0AAD8ANV7</accession>